<dbReference type="OrthoDB" id="2733914at2759"/>
<feature type="transmembrane region" description="Helical" evidence="1">
    <location>
        <begin position="22"/>
        <end position="48"/>
    </location>
</feature>
<reference evidence="3 4" key="1">
    <citation type="journal article" date="2015" name="Sci. Rep.">
        <title>Chromosome-level genome map provides insights into diverse defense mechanisms in the medicinal fungus Ganoderma sinense.</title>
        <authorList>
            <person name="Zhu Y."/>
            <person name="Xu J."/>
            <person name="Sun C."/>
            <person name="Zhou S."/>
            <person name="Xu H."/>
            <person name="Nelson D.R."/>
            <person name="Qian J."/>
            <person name="Song J."/>
            <person name="Luo H."/>
            <person name="Xiang L."/>
            <person name="Li Y."/>
            <person name="Xu Z."/>
            <person name="Ji A."/>
            <person name="Wang L."/>
            <person name="Lu S."/>
            <person name="Hayward A."/>
            <person name="Sun W."/>
            <person name="Li X."/>
            <person name="Schwartz D.C."/>
            <person name="Wang Y."/>
            <person name="Chen S."/>
        </authorList>
    </citation>
    <scope>NUCLEOTIDE SEQUENCE [LARGE SCALE GENOMIC DNA]</scope>
    <source>
        <strain evidence="3 4">ZZ0214-1</strain>
    </source>
</reference>
<evidence type="ECO:0000313" key="4">
    <source>
        <dbReference type="Proteomes" id="UP000230002"/>
    </source>
</evidence>
<evidence type="ECO:0000259" key="2">
    <source>
        <dbReference type="Pfam" id="PF20152"/>
    </source>
</evidence>
<keyword evidence="1" id="KW-0812">Transmembrane</keyword>
<sequence>MADNSVVELDLPSILLSELKEVFGSFLVGTVLSAVVYGVSVLQAYVYFRNGGQDSKYLRFFVAFLFALDTLSMVLNFEGLYQYVVTDFGDLLSLLKLPWSMVTWYTLLISVAVDLDWYPDAVVVIALCAFALGAVSWVILCKSVQITTLHSPEMRMLWGVSSGLSVVCDILIVAGLCYYLHSKRTGFKTTDSIIDRLIIYAINRGVLTAMCQAIWLITSVALPGHFFDIPFGLLDQHLYCNTLLAT</sequence>
<dbReference type="STRING" id="1077348.A0A2G8SMA0"/>
<keyword evidence="1" id="KW-0472">Membrane</keyword>
<protein>
    <recommendedName>
        <fullName evidence="2">DUF6534 domain-containing protein</fullName>
    </recommendedName>
</protein>
<dbReference type="EMBL" id="AYKW01000004">
    <property type="protein sequence ID" value="PIL34895.1"/>
    <property type="molecule type" value="Genomic_DNA"/>
</dbReference>
<dbReference type="PANTHER" id="PTHR40465">
    <property type="entry name" value="CHROMOSOME 1, WHOLE GENOME SHOTGUN SEQUENCE"/>
    <property type="match status" value="1"/>
</dbReference>
<dbReference type="Proteomes" id="UP000230002">
    <property type="component" value="Unassembled WGS sequence"/>
</dbReference>
<feature type="transmembrane region" description="Helical" evidence="1">
    <location>
        <begin position="201"/>
        <end position="222"/>
    </location>
</feature>
<feature type="transmembrane region" description="Helical" evidence="1">
    <location>
        <begin position="160"/>
        <end position="180"/>
    </location>
</feature>
<dbReference type="AlphaFoldDB" id="A0A2G8SMA0"/>
<dbReference type="PANTHER" id="PTHR40465:SF1">
    <property type="entry name" value="DUF6534 DOMAIN-CONTAINING PROTEIN"/>
    <property type="match status" value="1"/>
</dbReference>
<dbReference type="InterPro" id="IPR045339">
    <property type="entry name" value="DUF6534"/>
</dbReference>
<evidence type="ECO:0000313" key="3">
    <source>
        <dbReference type="EMBL" id="PIL34895.1"/>
    </source>
</evidence>
<keyword evidence="1" id="KW-1133">Transmembrane helix</keyword>
<comment type="caution">
    <text evidence="3">The sequence shown here is derived from an EMBL/GenBank/DDBJ whole genome shotgun (WGS) entry which is preliminary data.</text>
</comment>
<name>A0A2G8SMA0_9APHY</name>
<gene>
    <name evidence="3" type="ORF">GSI_02682</name>
</gene>
<keyword evidence="4" id="KW-1185">Reference proteome</keyword>
<feature type="domain" description="DUF6534" evidence="2">
    <location>
        <begin position="165"/>
        <end position="246"/>
    </location>
</feature>
<feature type="transmembrane region" description="Helical" evidence="1">
    <location>
        <begin position="60"/>
        <end position="77"/>
    </location>
</feature>
<evidence type="ECO:0000256" key="1">
    <source>
        <dbReference type="SAM" id="Phobius"/>
    </source>
</evidence>
<feature type="transmembrane region" description="Helical" evidence="1">
    <location>
        <begin position="97"/>
        <end position="115"/>
    </location>
</feature>
<proteinExistence type="predicted"/>
<accession>A0A2G8SMA0</accession>
<feature type="transmembrane region" description="Helical" evidence="1">
    <location>
        <begin position="122"/>
        <end position="140"/>
    </location>
</feature>
<organism evidence="3 4">
    <name type="scientific">Ganoderma sinense ZZ0214-1</name>
    <dbReference type="NCBI Taxonomy" id="1077348"/>
    <lineage>
        <taxon>Eukaryota</taxon>
        <taxon>Fungi</taxon>
        <taxon>Dikarya</taxon>
        <taxon>Basidiomycota</taxon>
        <taxon>Agaricomycotina</taxon>
        <taxon>Agaricomycetes</taxon>
        <taxon>Polyporales</taxon>
        <taxon>Polyporaceae</taxon>
        <taxon>Ganoderma</taxon>
    </lineage>
</organism>
<dbReference type="Pfam" id="PF20152">
    <property type="entry name" value="DUF6534"/>
    <property type="match status" value="1"/>
</dbReference>